<organism evidence="10 11">
    <name type="scientific">Pyronema omphalodes (strain CBS 100304)</name>
    <name type="common">Pyronema confluens</name>
    <dbReference type="NCBI Taxonomy" id="1076935"/>
    <lineage>
        <taxon>Eukaryota</taxon>
        <taxon>Fungi</taxon>
        <taxon>Dikarya</taxon>
        <taxon>Ascomycota</taxon>
        <taxon>Pezizomycotina</taxon>
        <taxon>Pezizomycetes</taxon>
        <taxon>Pezizales</taxon>
        <taxon>Pyronemataceae</taxon>
        <taxon>Pyronema</taxon>
    </lineage>
</organism>
<dbReference type="PANTHER" id="PTHR43047">
    <property type="entry name" value="TWO-COMPONENT HISTIDINE PROTEIN KINASE"/>
    <property type="match status" value="1"/>
</dbReference>
<dbReference type="InterPro" id="IPR036890">
    <property type="entry name" value="HATPase_C_sf"/>
</dbReference>
<evidence type="ECO:0000313" key="10">
    <source>
        <dbReference type="EMBL" id="CCX04400.1"/>
    </source>
</evidence>
<gene>
    <name evidence="10" type="ORF">PCON_02003</name>
</gene>
<dbReference type="SUPFAM" id="SSF47384">
    <property type="entry name" value="Homodimeric domain of signal transducing histidine kinase"/>
    <property type="match status" value="1"/>
</dbReference>
<dbReference type="eggNOG" id="KOG0519">
    <property type="taxonomic scope" value="Eukaryota"/>
</dbReference>
<feature type="region of interest" description="Disordered" evidence="7">
    <location>
        <begin position="373"/>
        <end position="418"/>
    </location>
</feature>
<dbReference type="InterPro" id="IPR003661">
    <property type="entry name" value="HisK_dim/P_dom"/>
</dbReference>
<dbReference type="GO" id="GO:0005886">
    <property type="term" value="C:plasma membrane"/>
    <property type="evidence" value="ECO:0007669"/>
    <property type="project" value="TreeGrafter"/>
</dbReference>
<feature type="modified residue" description="4-aspartylphosphate" evidence="6">
    <location>
        <position position="779"/>
    </location>
</feature>
<dbReference type="Pfam" id="PF02518">
    <property type="entry name" value="HATPase_c"/>
    <property type="match status" value="1"/>
</dbReference>
<keyword evidence="11" id="KW-1185">Reference proteome</keyword>
<dbReference type="SUPFAM" id="SSF52172">
    <property type="entry name" value="CheY-like"/>
    <property type="match status" value="1"/>
</dbReference>
<dbReference type="EC" id="2.7.13.3" evidence="2"/>
<dbReference type="PRINTS" id="PR00344">
    <property type="entry name" value="BCTRLSENSOR"/>
</dbReference>
<dbReference type="CDD" id="cd17546">
    <property type="entry name" value="REC_hyHK_CKI1_RcsC-like"/>
    <property type="match status" value="1"/>
</dbReference>
<reference evidence="10 11" key="1">
    <citation type="journal article" date="2013" name="PLoS Genet.">
        <title>The genome and development-dependent transcriptomes of Pyronema confluens: a window into fungal evolution.</title>
        <authorList>
            <person name="Traeger S."/>
            <person name="Altegoer F."/>
            <person name="Freitag M."/>
            <person name="Gabaldon T."/>
            <person name="Kempken F."/>
            <person name="Kumar A."/>
            <person name="Marcet-Houben M."/>
            <person name="Poggeler S."/>
            <person name="Stajich J.E."/>
            <person name="Nowrousian M."/>
        </authorList>
    </citation>
    <scope>NUCLEOTIDE SEQUENCE [LARGE SCALE GENOMIC DNA]</scope>
    <source>
        <strain evidence="11">CBS 100304</strain>
        <tissue evidence="10">Vegetative mycelium</tissue>
    </source>
</reference>
<dbReference type="InterPro" id="IPR004358">
    <property type="entry name" value="Sig_transdc_His_kin-like_C"/>
</dbReference>
<sequence>MTSTKAGPYVPGNEDPYERESLCIGTRNEILLPSDPQFRQEISRNLASAECKMLQKAIDLKRRLSNVTTYDFWQILMEGITEITGSQYAFVAKRVICTDDTAAVEMPSIGEPGSCLMGLAFYFNDHKGSTKLHRNYKYQVYGCPCQWMRHDRVLLIPDGLTSLTPNNPNAQGFPIPAEGYLAIPLFHEGKCFAHFGALWTAEGLRERPKDLTWGLLEMFLHALEDQVSARILEGLGLGSSNKEEVLPQNLVSGSVAVKHSLRPYARRLSHELRTPMQGVVGMLDVMYASVLEAIRPEKWGVADIQRIKETISGLRANIEDAQDSSKRAVDAADNMVHAYDFNMEVPITPATGKGIEGPFGFYSYVEEDDEAHRRNYKRRRSSVNSGRDSPHKIRHLEPPDSPAPIIAQPVCPTPPRKQSVGRVEFLPHYVDSRSVTRSEGSDYFSTNGSGQVAPSTPGLSYDAIGRTINLNSRPLKLRELLHEAVHDSLCTGGRPDFTTITDTPTGERVIVKVTDTGKEERSRVEIEVSVDDSVPEVMIIDGSYLMKIISSVFHNAFKFTQAGKITLKTTVNSLRQIIFSIIDTGDGIPEDFLPDLFKPFTTEDESLTRHRDGLGLGLYVARGIARKMGGDLWCERTATEGDHRGSEFRIRLPITPADGAGSTPSTPNAAPVDGSLQPNASSTPSRPRSSSPLKSSLLSVQPMEQRIAFDSELAKKLPLRILVVEDNRINRALLCSMLKRLGYEDVEEARDGLEAVEMFRAALNASPETKRPFDLVLMDLWMPNMDGYEAAENIVRMYNERKHGNGNSLVTDDGVTVLAVSADATEEARAKAAMKGMHGFVGKPFGIADLGKAVMDYRGKTLITAE</sequence>
<dbReference type="FunFam" id="1.10.287.130:FF:000100">
    <property type="entry name" value="Sensor histidine kinase/response regulator"/>
    <property type="match status" value="1"/>
</dbReference>
<dbReference type="InterPro" id="IPR005467">
    <property type="entry name" value="His_kinase_dom"/>
</dbReference>
<dbReference type="PROSITE" id="PS50109">
    <property type="entry name" value="HIS_KIN"/>
    <property type="match status" value="1"/>
</dbReference>
<dbReference type="GO" id="GO:0009927">
    <property type="term" value="F:histidine phosphotransfer kinase activity"/>
    <property type="evidence" value="ECO:0007669"/>
    <property type="project" value="TreeGrafter"/>
</dbReference>
<evidence type="ECO:0000256" key="5">
    <source>
        <dbReference type="ARBA" id="ARBA00022777"/>
    </source>
</evidence>
<evidence type="ECO:0000313" key="11">
    <source>
        <dbReference type="Proteomes" id="UP000018144"/>
    </source>
</evidence>
<dbReference type="PANTHER" id="PTHR43047:SF2">
    <property type="entry name" value="HISTIDINE KINASE M7"/>
    <property type="match status" value="1"/>
</dbReference>
<keyword evidence="5" id="KW-0418">Kinase</keyword>
<dbReference type="OrthoDB" id="60033at2759"/>
<evidence type="ECO:0000256" key="1">
    <source>
        <dbReference type="ARBA" id="ARBA00000085"/>
    </source>
</evidence>
<dbReference type="Pfam" id="PF00072">
    <property type="entry name" value="Response_reg"/>
    <property type="match status" value="1"/>
</dbReference>
<dbReference type="AlphaFoldDB" id="U4L2Y7"/>
<evidence type="ECO:0000256" key="4">
    <source>
        <dbReference type="ARBA" id="ARBA00022679"/>
    </source>
</evidence>
<dbReference type="Gene3D" id="3.40.50.2300">
    <property type="match status" value="1"/>
</dbReference>
<name>U4L2Y7_PYROM</name>
<evidence type="ECO:0000256" key="6">
    <source>
        <dbReference type="PROSITE-ProRule" id="PRU00169"/>
    </source>
</evidence>
<dbReference type="GO" id="GO:0000155">
    <property type="term" value="F:phosphorelay sensor kinase activity"/>
    <property type="evidence" value="ECO:0007669"/>
    <property type="project" value="InterPro"/>
</dbReference>
<dbReference type="InterPro" id="IPR036097">
    <property type="entry name" value="HisK_dim/P_sf"/>
</dbReference>
<keyword evidence="4" id="KW-0808">Transferase</keyword>
<dbReference type="PROSITE" id="PS50110">
    <property type="entry name" value="RESPONSE_REGULATORY"/>
    <property type="match status" value="1"/>
</dbReference>
<dbReference type="STRING" id="1076935.U4L2Y7"/>
<feature type="domain" description="Histidine kinase" evidence="8">
    <location>
        <begin position="524"/>
        <end position="656"/>
    </location>
</feature>
<proteinExistence type="predicted"/>
<evidence type="ECO:0000259" key="9">
    <source>
        <dbReference type="PROSITE" id="PS50110"/>
    </source>
</evidence>
<dbReference type="SUPFAM" id="SSF55874">
    <property type="entry name" value="ATPase domain of HSP90 chaperone/DNA topoisomerase II/histidine kinase"/>
    <property type="match status" value="1"/>
</dbReference>
<dbReference type="CDD" id="cd00082">
    <property type="entry name" value="HisKA"/>
    <property type="match status" value="1"/>
</dbReference>
<evidence type="ECO:0000256" key="2">
    <source>
        <dbReference type="ARBA" id="ARBA00012438"/>
    </source>
</evidence>
<dbReference type="OMA" id="YDLNMQV"/>
<dbReference type="SMART" id="SM00448">
    <property type="entry name" value="REC"/>
    <property type="match status" value="1"/>
</dbReference>
<feature type="domain" description="Response regulatory" evidence="9">
    <location>
        <begin position="720"/>
        <end position="858"/>
    </location>
</feature>
<protein>
    <recommendedName>
        <fullName evidence="2">histidine kinase</fullName>
        <ecNumber evidence="2">2.7.13.3</ecNumber>
    </recommendedName>
</protein>
<dbReference type="InterPro" id="IPR001789">
    <property type="entry name" value="Sig_transdc_resp-reg_receiver"/>
</dbReference>
<feature type="compositionally biased region" description="Basic and acidic residues" evidence="7">
    <location>
        <begin position="388"/>
        <end position="398"/>
    </location>
</feature>
<evidence type="ECO:0000259" key="8">
    <source>
        <dbReference type="PROSITE" id="PS50109"/>
    </source>
</evidence>
<dbReference type="InterPro" id="IPR011006">
    <property type="entry name" value="CheY-like_superfamily"/>
</dbReference>
<evidence type="ECO:0000256" key="7">
    <source>
        <dbReference type="SAM" id="MobiDB-lite"/>
    </source>
</evidence>
<feature type="compositionally biased region" description="Low complexity" evidence="7">
    <location>
        <begin position="681"/>
        <end position="697"/>
    </location>
</feature>
<dbReference type="Proteomes" id="UP000018144">
    <property type="component" value="Unassembled WGS sequence"/>
</dbReference>
<dbReference type="EMBL" id="HF935201">
    <property type="protein sequence ID" value="CCX04400.1"/>
    <property type="molecule type" value="Genomic_DNA"/>
</dbReference>
<feature type="region of interest" description="Disordered" evidence="7">
    <location>
        <begin position="654"/>
        <end position="697"/>
    </location>
</feature>
<dbReference type="InterPro" id="IPR003594">
    <property type="entry name" value="HATPase_dom"/>
</dbReference>
<keyword evidence="3 6" id="KW-0597">Phosphoprotein</keyword>
<dbReference type="Gene3D" id="3.30.565.10">
    <property type="entry name" value="Histidine kinase-like ATPase, C-terminal domain"/>
    <property type="match status" value="1"/>
</dbReference>
<comment type="catalytic activity">
    <reaction evidence="1">
        <text>ATP + protein L-histidine = ADP + protein N-phospho-L-histidine.</text>
        <dbReference type="EC" id="2.7.13.3"/>
    </reaction>
</comment>
<evidence type="ECO:0000256" key="3">
    <source>
        <dbReference type="ARBA" id="ARBA00022553"/>
    </source>
</evidence>
<dbReference type="SMART" id="SM00387">
    <property type="entry name" value="HATPase_c"/>
    <property type="match status" value="1"/>
</dbReference>
<accession>U4L2Y7</accession>